<dbReference type="InterPro" id="IPR045046">
    <property type="entry name" value="Vps9-like"/>
</dbReference>
<dbReference type="PANTHER" id="PTHR23101">
    <property type="entry name" value="RAB GDP/GTP EXCHANGE FACTOR"/>
    <property type="match status" value="1"/>
</dbReference>
<keyword evidence="3" id="KW-0862">Zinc</keyword>
<evidence type="ECO:0000313" key="8">
    <source>
        <dbReference type="EMBL" id="WAR03130.1"/>
    </source>
</evidence>
<feature type="domain" description="VPS9" evidence="7">
    <location>
        <begin position="217"/>
        <end position="360"/>
    </location>
</feature>
<dbReference type="Proteomes" id="UP001164746">
    <property type="component" value="Chromosome 4"/>
</dbReference>
<dbReference type="Pfam" id="PF01754">
    <property type="entry name" value="zf-A20"/>
    <property type="match status" value="1"/>
</dbReference>
<protein>
    <submittedName>
        <fullName evidence="8">RABX5-like protein</fullName>
    </submittedName>
</protein>
<feature type="coiled-coil region" evidence="4">
    <location>
        <begin position="398"/>
        <end position="432"/>
    </location>
</feature>
<evidence type="ECO:0000259" key="6">
    <source>
        <dbReference type="PROSITE" id="PS51036"/>
    </source>
</evidence>
<organism evidence="8 9">
    <name type="scientific">Mya arenaria</name>
    <name type="common">Soft-shell clam</name>
    <dbReference type="NCBI Taxonomy" id="6604"/>
    <lineage>
        <taxon>Eukaryota</taxon>
        <taxon>Metazoa</taxon>
        <taxon>Spiralia</taxon>
        <taxon>Lophotrochozoa</taxon>
        <taxon>Mollusca</taxon>
        <taxon>Bivalvia</taxon>
        <taxon>Autobranchia</taxon>
        <taxon>Heteroconchia</taxon>
        <taxon>Euheterodonta</taxon>
        <taxon>Imparidentia</taxon>
        <taxon>Neoheterodontei</taxon>
        <taxon>Myida</taxon>
        <taxon>Myoidea</taxon>
        <taxon>Myidae</taxon>
        <taxon>Mya</taxon>
    </lineage>
</organism>
<evidence type="ECO:0000256" key="4">
    <source>
        <dbReference type="SAM" id="Coils"/>
    </source>
</evidence>
<dbReference type="EMBL" id="CP111015">
    <property type="protein sequence ID" value="WAR03130.1"/>
    <property type="molecule type" value="Genomic_DNA"/>
</dbReference>
<feature type="domain" description="A20-type" evidence="6">
    <location>
        <begin position="12"/>
        <end position="46"/>
    </location>
</feature>
<dbReference type="Gene3D" id="1.20.5.4770">
    <property type="match status" value="1"/>
</dbReference>
<evidence type="ECO:0000259" key="7">
    <source>
        <dbReference type="PROSITE" id="PS51205"/>
    </source>
</evidence>
<evidence type="ECO:0000256" key="2">
    <source>
        <dbReference type="ARBA" id="ARBA00022771"/>
    </source>
</evidence>
<dbReference type="SUPFAM" id="SSF109993">
    <property type="entry name" value="VPS9 domain"/>
    <property type="match status" value="1"/>
</dbReference>
<reference evidence="8" key="1">
    <citation type="submission" date="2022-11" db="EMBL/GenBank/DDBJ databases">
        <title>Centuries of genome instability and evolution in soft-shell clam transmissible cancer (bioRxiv).</title>
        <authorList>
            <person name="Hart S.F.M."/>
            <person name="Yonemitsu M.A."/>
            <person name="Giersch R.M."/>
            <person name="Beal B.F."/>
            <person name="Arriagada G."/>
            <person name="Davis B.W."/>
            <person name="Ostrander E.A."/>
            <person name="Goff S.P."/>
            <person name="Metzger M.J."/>
        </authorList>
    </citation>
    <scope>NUCLEOTIDE SEQUENCE</scope>
    <source>
        <strain evidence="8">MELC-2E11</strain>
        <tissue evidence="8">Siphon/mantle</tissue>
    </source>
</reference>
<dbReference type="SUPFAM" id="SSF57716">
    <property type="entry name" value="Glucocorticoid receptor-like (DNA-binding domain)"/>
    <property type="match status" value="1"/>
</dbReference>
<dbReference type="PROSITE" id="PS51205">
    <property type="entry name" value="VPS9"/>
    <property type="match status" value="1"/>
</dbReference>
<keyword evidence="4" id="KW-0175">Coiled coil</keyword>
<dbReference type="Pfam" id="PF18151">
    <property type="entry name" value="DUF5601"/>
    <property type="match status" value="1"/>
</dbReference>
<dbReference type="Gene3D" id="1.10.246.120">
    <property type="match status" value="1"/>
</dbReference>
<evidence type="ECO:0000256" key="1">
    <source>
        <dbReference type="ARBA" id="ARBA00022723"/>
    </source>
</evidence>
<proteinExistence type="predicted"/>
<feature type="compositionally biased region" description="Basic and acidic residues" evidence="5">
    <location>
        <begin position="96"/>
        <end position="106"/>
    </location>
</feature>
<sequence>MTAKKPTKLHIGESELLCKNGCGFYGNQLWQGYCSICYREECQKQKKAQQEQDSKRHKGPSEDTEKAKLFSKFAEKKTQQINKRASTLKSVFRKTPTKESVPEARPKKDRHVNKETQQVKNELMDFLKRLKRPAAQDFVKIVQELVDRLYQNVDAPIDDLTDMVQEFYIRLGQKMDSHTLYKDVTAEDIETLLDYAEKYVTVKMYMPLFCPPTCDDEQKDLLMQKQIRSLHWVTANLLDTIIDEHNTEVRTLVDQAITEIIEVNSQKAPQDKLSCIVRCSKHIFEIIRQSKEGPACADDFLPALIYTVLKANPPLLQSNIQFITRFSCPSRLMKGEAGYIFTNLCCAVQFIENLTHESLALTQHEYDRYMSGEAVPPQSGNEHMCEGLRLMYDNLKTLAELRQRQEKVMAEALQLQQDMKEFKENFKQEVQNVLDRTPLTIKPRKMKVDLDADSESLDFLPSPLIPLSVDNVAMENRNEVEADCTIETHWLARIRRIIIQYFDSIFESCLTHFA</sequence>
<dbReference type="InterPro" id="IPR003123">
    <property type="entry name" value="VPS9"/>
</dbReference>
<feature type="non-terminal residue" evidence="8">
    <location>
        <position position="1"/>
    </location>
</feature>
<keyword evidence="2" id="KW-0863">Zinc-finger</keyword>
<dbReference type="SMART" id="SM00167">
    <property type="entry name" value="VPS9"/>
    <property type="match status" value="1"/>
</dbReference>
<dbReference type="SMART" id="SM00259">
    <property type="entry name" value="ZnF_A20"/>
    <property type="match status" value="1"/>
</dbReference>
<gene>
    <name evidence="8" type="ORF">MAR_009688</name>
</gene>
<accession>A0ABY7E2G9</accession>
<dbReference type="Pfam" id="PF02204">
    <property type="entry name" value="VPS9"/>
    <property type="match status" value="1"/>
</dbReference>
<dbReference type="PROSITE" id="PS51036">
    <property type="entry name" value="ZF_A20"/>
    <property type="match status" value="1"/>
</dbReference>
<keyword evidence="9" id="KW-1185">Reference proteome</keyword>
<name>A0ABY7E2G9_MYAAR</name>
<dbReference type="InterPro" id="IPR002653">
    <property type="entry name" value="Znf_A20"/>
</dbReference>
<evidence type="ECO:0000256" key="5">
    <source>
        <dbReference type="SAM" id="MobiDB-lite"/>
    </source>
</evidence>
<dbReference type="InterPro" id="IPR037191">
    <property type="entry name" value="VPS9_dom_sf"/>
</dbReference>
<feature type="region of interest" description="Disordered" evidence="5">
    <location>
        <begin position="93"/>
        <end position="114"/>
    </location>
</feature>
<keyword evidence="1" id="KW-0479">Metal-binding</keyword>
<dbReference type="InterPro" id="IPR041545">
    <property type="entry name" value="DUF5601"/>
</dbReference>
<feature type="region of interest" description="Disordered" evidence="5">
    <location>
        <begin position="47"/>
        <end position="67"/>
    </location>
</feature>
<dbReference type="PANTHER" id="PTHR23101:SF122">
    <property type="entry name" value="RABAPTIN-5-ASSOCIATED EXCHANGE FACTOR FOR RAB5"/>
    <property type="match status" value="1"/>
</dbReference>
<dbReference type="Gene3D" id="1.20.1050.80">
    <property type="entry name" value="VPS9 domain"/>
    <property type="match status" value="1"/>
</dbReference>
<evidence type="ECO:0000313" key="9">
    <source>
        <dbReference type="Proteomes" id="UP001164746"/>
    </source>
</evidence>
<evidence type="ECO:0000256" key="3">
    <source>
        <dbReference type="ARBA" id="ARBA00022833"/>
    </source>
</evidence>